<gene>
    <name evidence="1" type="ORF">OIU79_024937</name>
</gene>
<keyword evidence="2" id="KW-1185">Reference proteome</keyword>
<protein>
    <submittedName>
        <fullName evidence="1">Uncharacterized protein</fullName>
    </submittedName>
</protein>
<accession>A0A9Q1A6S3</accession>
<reference evidence="1" key="1">
    <citation type="submission" date="2022-11" db="EMBL/GenBank/DDBJ databases">
        <authorList>
            <person name="Hyden B.L."/>
            <person name="Feng K."/>
            <person name="Yates T."/>
            <person name="Jawdy S."/>
            <person name="Smart L.B."/>
            <person name="Muchero W."/>
        </authorList>
    </citation>
    <scope>NUCLEOTIDE SEQUENCE</scope>
    <source>
        <tissue evidence="1">Shoot tip</tissue>
    </source>
</reference>
<dbReference type="Proteomes" id="UP001151532">
    <property type="component" value="Chromosome 15Z"/>
</dbReference>
<organism evidence="1 2">
    <name type="scientific">Salix purpurea</name>
    <name type="common">Purple osier willow</name>
    <dbReference type="NCBI Taxonomy" id="77065"/>
    <lineage>
        <taxon>Eukaryota</taxon>
        <taxon>Viridiplantae</taxon>
        <taxon>Streptophyta</taxon>
        <taxon>Embryophyta</taxon>
        <taxon>Tracheophyta</taxon>
        <taxon>Spermatophyta</taxon>
        <taxon>Magnoliopsida</taxon>
        <taxon>eudicotyledons</taxon>
        <taxon>Gunneridae</taxon>
        <taxon>Pentapetalae</taxon>
        <taxon>rosids</taxon>
        <taxon>fabids</taxon>
        <taxon>Malpighiales</taxon>
        <taxon>Salicaceae</taxon>
        <taxon>Saliceae</taxon>
        <taxon>Salix</taxon>
    </lineage>
</organism>
<evidence type="ECO:0000313" key="2">
    <source>
        <dbReference type="Proteomes" id="UP001151532"/>
    </source>
</evidence>
<sequence length="114" mass="13718">MLYRLSPPPSRLWRKLENPFRKFNDRSYAENSHQVNYFWFRSWRVDLTSSGWTQGVEARMRIKAKVCRDPIDREENKKNEAIIDQHKARSDHLSDGQMYMKMQADGGPRREIMQ</sequence>
<proteinExistence type="predicted"/>
<comment type="caution">
    <text evidence="1">The sequence shown here is derived from an EMBL/GenBank/DDBJ whole genome shotgun (WGS) entry which is preliminary data.</text>
</comment>
<name>A0A9Q1A6S3_SALPP</name>
<reference evidence="1" key="2">
    <citation type="journal article" date="2023" name="Int. J. Mol. Sci.">
        <title>De Novo Assembly and Annotation of 11 Diverse Shrub Willow (Salix) Genomes Reveals Novel Gene Organization in Sex-Linked Regions.</title>
        <authorList>
            <person name="Hyden B."/>
            <person name="Feng K."/>
            <person name="Yates T.B."/>
            <person name="Jawdy S."/>
            <person name="Cereghino C."/>
            <person name="Smart L.B."/>
            <person name="Muchero W."/>
        </authorList>
    </citation>
    <scope>NUCLEOTIDE SEQUENCE</scope>
    <source>
        <tissue evidence="1">Shoot tip</tissue>
    </source>
</reference>
<evidence type="ECO:0000313" key="1">
    <source>
        <dbReference type="EMBL" id="KAJ6759971.1"/>
    </source>
</evidence>
<dbReference type="AlphaFoldDB" id="A0A9Q1A6S3"/>
<dbReference type="EMBL" id="JAPFFK010000006">
    <property type="protein sequence ID" value="KAJ6759971.1"/>
    <property type="molecule type" value="Genomic_DNA"/>
</dbReference>